<organism evidence="2 3">
    <name type="scientific">Edaphochlamys debaryana</name>
    <dbReference type="NCBI Taxonomy" id="47281"/>
    <lineage>
        <taxon>Eukaryota</taxon>
        <taxon>Viridiplantae</taxon>
        <taxon>Chlorophyta</taxon>
        <taxon>core chlorophytes</taxon>
        <taxon>Chlorophyceae</taxon>
        <taxon>CS clade</taxon>
        <taxon>Chlamydomonadales</taxon>
        <taxon>Chlamydomonadales incertae sedis</taxon>
        <taxon>Edaphochlamys</taxon>
    </lineage>
</organism>
<sequence length="1012" mass="99499">MSSSGSERADGIAPGPAPSLLLLTPDALAAIVGRLGWRDALRLGGACRFLHALAIAHLRPGAPPARASDGSDRQLRAPLRLTTPVTALPGRSTAALLLPRLASLTILPPVPSPYHPSAWAHTSPPPRDGPAAEAGGAARGGPADGQQPPSGHAALLAWVEGVLRALAAPAAAAAATDPADSASASAAAGPAAAPAGAAAAAGPLPLLRDLYLALDVSPAAAAALLELLPGRRRWACLCLCQCPSPAEGGPAGGSAHVVGARGRRCRGGGRAWGPEGPDDNLGGWAEGPQAVADRHAYWGRLLAGGGADSSEEEGEDGEEAGEEQAGDEESGEGEERGSAEARGAGNGGEGGRGDAHEARAAAAAAAAWRRLLTALATGPSHLAVACPHCLGCLLAHAQRCGLPLGHIQALAAAPHPAAAAIAAAAAAADPFGPRALRRRGTAANLASSSALLSALARIRALSTRPAAAAAVAVAAAAAAQPPAPPPPSGPLGLTLRSLHLSGLTLASPLTGAPIDSPPLNSLQELRLTDITVAPTHPSGWAWLGLATGLTRLCLLGSCPLVPSRLGLAHPALAHLASLRELLAPAWHLPREALPALATMSGLSRLEAATIASLPYAVRYPLPRLVSLAVGAWLGGIPLGGHLASQFPALTRLSAAGSLGGGSGGGGWDGGGGSGWGGGGSGGTSGGPGAEEGEGDQGGGWAVGWPPKLAPAACVALLGCGVGLGLGPGLYGAGNGAGGGPLGGPGLGAGANEGQLPQWPLPGGDGGGSDDSSDGEGGGGGGGGGLLGPTASSRRCRVQMAALPLDGSTCVRLHTYGTALRRLELTDGPAAALLEVMRPLKSLTSLTLRWASLPGAGSGRRGDDEDEDEEEDEASASRTDPDRGSDSPGVVWAERVCALLPGLGELGLEGVEGLVGAGGHDVLEALVGGMERLRVLRVGGMGGVVAERVGRLAAPRGRVGHAGGSVVGPEEGEGGMGLHVLVMRGCTGASQAQCQAAVAAAARSVWFELVWVP</sequence>
<dbReference type="EMBL" id="JAEHOE010000155">
    <property type="protein sequence ID" value="KAG2484171.1"/>
    <property type="molecule type" value="Genomic_DNA"/>
</dbReference>
<reference evidence="2" key="1">
    <citation type="journal article" date="2020" name="bioRxiv">
        <title>Comparative genomics of Chlamydomonas.</title>
        <authorList>
            <person name="Craig R.J."/>
            <person name="Hasan A.R."/>
            <person name="Ness R.W."/>
            <person name="Keightley P.D."/>
        </authorList>
    </citation>
    <scope>NUCLEOTIDE SEQUENCE</scope>
    <source>
        <strain evidence="2">CCAP 11/70</strain>
    </source>
</reference>
<name>A0A835XI14_9CHLO</name>
<keyword evidence="3" id="KW-1185">Reference proteome</keyword>
<comment type="caution">
    <text evidence="2">The sequence shown here is derived from an EMBL/GenBank/DDBJ whole genome shotgun (WGS) entry which is preliminary data.</text>
</comment>
<feature type="compositionally biased region" description="Gly residues" evidence="1">
    <location>
        <begin position="663"/>
        <end position="701"/>
    </location>
</feature>
<feature type="compositionally biased region" description="Gly residues" evidence="1">
    <location>
        <begin position="762"/>
        <end position="786"/>
    </location>
</feature>
<feature type="compositionally biased region" description="Acidic residues" evidence="1">
    <location>
        <begin position="309"/>
        <end position="332"/>
    </location>
</feature>
<dbReference type="OrthoDB" id="562755at2759"/>
<gene>
    <name evidence="2" type="ORF">HYH03_016985</name>
</gene>
<feature type="region of interest" description="Disordered" evidence="1">
    <location>
        <begin position="117"/>
        <end position="151"/>
    </location>
</feature>
<protein>
    <submittedName>
        <fullName evidence="2">Uncharacterized protein</fullName>
    </submittedName>
</protein>
<feature type="region of interest" description="Disordered" evidence="1">
    <location>
        <begin position="852"/>
        <end position="887"/>
    </location>
</feature>
<dbReference type="PROSITE" id="PS00399">
    <property type="entry name" value="SUCCINYL_COA_LIG_2"/>
    <property type="match status" value="1"/>
</dbReference>
<feature type="region of interest" description="Disordered" evidence="1">
    <location>
        <begin position="663"/>
        <end position="702"/>
    </location>
</feature>
<feature type="region of interest" description="Disordered" evidence="1">
    <location>
        <begin position="303"/>
        <end position="357"/>
    </location>
</feature>
<dbReference type="Proteomes" id="UP000612055">
    <property type="component" value="Unassembled WGS sequence"/>
</dbReference>
<feature type="region of interest" description="Disordered" evidence="1">
    <location>
        <begin position="743"/>
        <end position="790"/>
    </location>
</feature>
<evidence type="ECO:0000256" key="1">
    <source>
        <dbReference type="SAM" id="MobiDB-lite"/>
    </source>
</evidence>
<dbReference type="InterPro" id="IPR017440">
    <property type="entry name" value="Cit_synth/succinyl-CoA_lig_AS"/>
</dbReference>
<evidence type="ECO:0000313" key="3">
    <source>
        <dbReference type="Proteomes" id="UP000612055"/>
    </source>
</evidence>
<feature type="compositionally biased region" description="Acidic residues" evidence="1">
    <location>
        <begin position="863"/>
        <end position="873"/>
    </location>
</feature>
<dbReference type="AlphaFoldDB" id="A0A835XI14"/>
<proteinExistence type="predicted"/>
<evidence type="ECO:0000313" key="2">
    <source>
        <dbReference type="EMBL" id="KAG2484171.1"/>
    </source>
</evidence>
<accession>A0A835XI14</accession>